<feature type="domain" description="UspA" evidence="2">
    <location>
        <begin position="169"/>
        <end position="310"/>
    </location>
</feature>
<dbReference type="CDD" id="cd23659">
    <property type="entry name" value="USP_At3g01520-like"/>
    <property type="match status" value="1"/>
</dbReference>
<keyword evidence="4" id="KW-1185">Reference proteome</keyword>
<organism evidence="3 4">
    <name type="scientific">Phycomyces blakesleeanus (strain ATCC 8743b / DSM 1359 / FGSC 10004 / NBRC 33097 / NRRL 1555)</name>
    <dbReference type="NCBI Taxonomy" id="763407"/>
    <lineage>
        <taxon>Eukaryota</taxon>
        <taxon>Fungi</taxon>
        <taxon>Fungi incertae sedis</taxon>
        <taxon>Mucoromycota</taxon>
        <taxon>Mucoromycotina</taxon>
        <taxon>Mucoromycetes</taxon>
        <taxon>Mucorales</taxon>
        <taxon>Phycomycetaceae</taxon>
        <taxon>Phycomyces</taxon>
    </lineage>
</organism>
<dbReference type="GeneID" id="28994561"/>
<dbReference type="PANTHER" id="PTHR46100:SF4">
    <property type="entry name" value="USPA DOMAIN-CONTAINING PROTEIN"/>
    <property type="match status" value="1"/>
</dbReference>
<evidence type="ECO:0000313" key="3">
    <source>
        <dbReference type="EMBL" id="OAD78764.1"/>
    </source>
</evidence>
<accession>A0A167PYA1</accession>
<dbReference type="InterPro" id="IPR006015">
    <property type="entry name" value="Universal_stress_UspA"/>
</dbReference>
<protein>
    <recommendedName>
        <fullName evidence="2">UspA domain-containing protein</fullName>
    </recommendedName>
</protein>
<dbReference type="EMBL" id="KV440973">
    <property type="protein sequence ID" value="OAD78764.1"/>
    <property type="molecule type" value="Genomic_DNA"/>
</dbReference>
<dbReference type="STRING" id="763407.A0A167PYA1"/>
<feature type="region of interest" description="Disordered" evidence="1">
    <location>
        <begin position="32"/>
        <end position="86"/>
    </location>
</feature>
<gene>
    <name evidence="3" type="ORF">PHYBLDRAFT_157643</name>
</gene>
<dbReference type="VEuPathDB" id="FungiDB:PHYBLDRAFT_157643"/>
<reference evidence="4" key="1">
    <citation type="submission" date="2015-06" db="EMBL/GenBank/DDBJ databases">
        <title>Expansion of signal transduction pathways in fungi by whole-genome duplication.</title>
        <authorList>
            <consortium name="DOE Joint Genome Institute"/>
            <person name="Corrochano L.M."/>
            <person name="Kuo A."/>
            <person name="Marcet-Houben M."/>
            <person name="Polaino S."/>
            <person name="Salamov A."/>
            <person name="Villalobos J.M."/>
            <person name="Alvarez M.I."/>
            <person name="Avalos J."/>
            <person name="Benito E.P."/>
            <person name="Benoit I."/>
            <person name="Burger G."/>
            <person name="Camino L.P."/>
            <person name="Canovas D."/>
            <person name="Cerda-Olmedo E."/>
            <person name="Cheng J.-F."/>
            <person name="Dominguez A."/>
            <person name="Elias M."/>
            <person name="Eslava A.P."/>
            <person name="Glaser F."/>
            <person name="Grimwood J."/>
            <person name="Gutierrez G."/>
            <person name="Heitman J."/>
            <person name="Henrissat B."/>
            <person name="Iturriaga E.A."/>
            <person name="Lang B.F."/>
            <person name="Lavin J.L."/>
            <person name="Lee S."/>
            <person name="Li W."/>
            <person name="Lindquist E."/>
            <person name="Lopez-Garcia S."/>
            <person name="Luque E.M."/>
            <person name="Marcos A.T."/>
            <person name="Martin J."/>
            <person name="McCluskey K."/>
            <person name="Medina H.R."/>
            <person name="Miralles-Duran A."/>
            <person name="Miyazaki A."/>
            <person name="Munoz-Torres E."/>
            <person name="Oguiza J.A."/>
            <person name="Ohm R."/>
            <person name="Olmedo M."/>
            <person name="Orejas M."/>
            <person name="Ortiz-Castellanos L."/>
            <person name="Pisabarro A.G."/>
            <person name="Rodriguez-Romero J."/>
            <person name="Ruiz-Herrera J."/>
            <person name="Ruiz-Vazquez R."/>
            <person name="Sanz C."/>
            <person name="Schackwitz W."/>
            <person name="Schmutz J."/>
            <person name="Shahriari M."/>
            <person name="Shelest E."/>
            <person name="Silva-Franco F."/>
            <person name="Soanes D."/>
            <person name="Syed K."/>
            <person name="Tagua V.G."/>
            <person name="Talbot N.J."/>
            <person name="Thon M."/>
            <person name="De vries R.P."/>
            <person name="Wiebenga A."/>
            <person name="Yadav J.S."/>
            <person name="Braun E.L."/>
            <person name="Baker S."/>
            <person name="Garre V."/>
            <person name="Horwitz B."/>
            <person name="Torres-Martinez S."/>
            <person name="Idnurm A."/>
            <person name="Herrera-Estrella A."/>
            <person name="Gabaldon T."/>
            <person name="Grigoriev I.V."/>
        </authorList>
    </citation>
    <scope>NUCLEOTIDE SEQUENCE [LARGE SCALE GENOMIC DNA]</scope>
    <source>
        <strain evidence="4">NRRL 1555(-)</strain>
    </source>
</reference>
<evidence type="ECO:0000259" key="2">
    <source>
        <dbReference type="Pfam" id="PF00582"/>
    </source>
</evidence>
<dbReference type="SUPFAM" id="SSF52402">
    <property type="entry name" value="Adenine nucleotide alpha hydrolases-like"/>
    <property type="match status" value="1"/>
</dbReference>
<dbReference type="OrthoDB" id="843225at2759"/>
<dbReference type="Proteomes" id="UP000077315">
    <property type="component" value="Unassembled WGS sequence"/>
</dbReference>
<name>A0A167PYA1_PHYB8</name>
<dbReference type="PANTHER" id="PTHR46100">
    <property type="entry name" value="IMP2'P"/>
    <property type="match status" value="1"/>
</dbReference>
<dbReference type="AlphaFoldDB" id="A0A167PYA1"/>
<dbReference type="InterPro" id="IPR014729">
    <property type="entry name" value="Rossmann-like_a/b/a_fold"/>
</dbReference>
<dbReference type="InParanoid" id="A0A167PYA1"/>
<evidence type="ECO:0000313" key="4">
    <source>
        <dbReference type="Proteomes" id="UP000077315"/>
    </source>
</evidence>
<dbReference type="RefSeq" id="XP_018296804.1">
    <property type="nucleotide sequence ID" value="XM_018433655.1"/>
</dbReference>
<evidence type="ECO:0000256" key="1">
    <source>
        <dbReference type="SAM" id="MobiDB-lite"/>
    </source>
</evidence>
<dbReference type="Gene3D" id="3.40.50.620">
    <property type="entry name" value="HUPs"/>
    <property type="match status" value="1"/>
</dbReference>
<dbReference type="PRINTS" id="PR01438">
    <property type="entry name" value="UNVRSLSTRESS"/>
</dbReference>
<feature type="compositionally biased region" description="Basic and acidic residues" evidence="1">
    <location>
        <begin position="32"/>
        <end position="61"/>
    </location>
</feature>
<sequence length="355" mass="40140">MKVTFKETQPKKTAKNEEIAFDLNAMLAQEIEHLNRDTPEDRRVKEAVIMEKADPNKLRTDDDSDDSSSDSEAAAPPPPRERRRYYYEDDEYEDDLAVRDPELFKITESNRQIIIEDMPAVEETKPGKQFRRPLELVFSEPPVTITETNRIIVTMTYGNSTVHTTKKSRKYLMAYDGGEESKYAMHWAMGTMLRSGDEVHVVGVINLEEDVDDMDEDEKKRLWQEMDRNSKTLISNVRTVLGDMLLYNIKIALYTIAGQTKEALLNVISETPLTMVVCGSRDRGSLKGMLMGSVSTFLVHNSPVPVSVVRPQKTEKKSKKKLTAAQKLSQSVRNGQLKVDEAEGAVPSINGHDGI</sequence>
<dbReference type="InterPro" id="IPR006016">
    <property type="entry name" value="UspA"/>
</dbReference>
<dbReference type="Pfam" id="PF00582">
    <property type="entry name" value="Usp"/>
    <property type="match status" value="1"/>
</dbReference>
<proteinExistence type="predicted"/>